<keyword evidence="12" id="KW-0472">Membrane</keyword>
<evidence type="ECO:0000256" key="3">
    <source>
        <dbReference type="ARBA" id="ARBA00004721"/>
    </source>
</evidence>
<evidence type="ECO:0000256" key="2">
    <source>
        <dbReference type="ARBA" id="ARBA00004370"/>
    </source>
</evidence>
<dbReference type="KEGG" id="lbc:LACBIDRAFT_303049"/>
<evidence type="ECO:0000256" key="1">
    <source>
        <dbReference type="ARBA" id="ARBA00001971"/>
    </source>
</evidence>
<feature type="region of interest" description="Disordered" evidence="13">
    <location>
        <begin position="84"/>
        <end position="103"/>
    </location>
</feature>
<dbReference type="InterPro" id="IPR050121">
    <property type="entry name" value="Cytochrome_P450_monoxygenase"/>
</dbReference>
<evidence type="ECO:0000313" key="14">
    <source>
        <dbReference type="EMBL" id="EDR05404.1"/>
    </source>
</evidence>
<sequence length="103" mass="11413">METLRLYPLVSYFSRTTRELEDVIMPLSKPSRGLNGEGVREIQVPNNTNIIISIIATDRNPEIWGSDHSLQWIPERWLAPLPSSVTNAQGGAGPGIPYRGLVS</sequence>
<dbReference type="GeneID" id="6079515"/>
<evidence type="ECO:0000256" key="11">
    <source>
        <dbReference type="ARBA" id="ARBA00023033"/>
    </source>
</evidence>
<dbReference type="GO" id="GO:0016705">
    <property type="term" value="F:oxidoreductase activity, acting on paired donors, with incorporation or reduction of molecular oxygen"/>
    <property type="evidence" value="ECO:0007669"/>
    <property type="project" value="InterPro"/>
</dbReference>
<evidence type="ECO:0000256" key="5">
    <source>
        <dbReference type="ARBA" id="ARBA00022617"/>
    </source>
</evidence>
<dbReference type="GO" id="GO:0004497">
    <property type="term" value="F:monooxygenase activity"/>
    <property type="evidence" value="ECO:0007669"/>
    <property type="project" value="UniProtKB-KW"/>
</dbReference>
<gene>
    <name evidence="14" type="ORF">LACBIDRAFT_303049</name>
</gene>
<comment type="similarity">
    <text evidence="4">Belongs to the cytochrome P450 family.</text>
</comment>
<keyword evidence="9" id="KW-0560">Oxidoreductase</keyword>
<evidence type="ECO:0000256" key="10">
    <source>
        <dbReference type="ARBA" id="ARBA00023004"/>
    </source>
</evidence>
<accession>B0DIU7</accession>
<keyword evidence="6" id="KW-0812">Transmembrane</keyword>
<keyword evidence="5" id="KW-0349">Heme</keyword>
<dbReference type="Gene3D" id="1.10.630.10">
    <property type="entry name" value="Cytochrome P450"/>
    <property type="match status" value="1"/>
</dbReference>
<evidence type="ECO:0000256" key="4">
    <source>
        <dbReference type="ARBA" id="ARBA00010617"/>
    </source>
</evidence>
<dbReference type="HOGENOM" id="CLU_2264226_0_0_1"/>
<dbReference type="OrthoDB" id="1470350at2759"/>
<organism evidence="15">
    <name type="scientific">Laccaria bicolor (strain S238N-H82 / ATCC MYA-4686)</name>
    <name type="common">Bicoloured deceiver</name>
    <name type="synonym">Laccaria laccata var. bicolor</name>
    <dbReference type="NCBI Taxonomy" id="486041"/>
    <lineage>
        <taxon>Eukaryota</taxon>
        <taxon>Fungi</taxon>
        <taxon>Dikarya</taxon>
        <taxon>Basidiomycota</taxon>
        <taxon>Agaricomycotina</taxon>
        <taxon>Agaricomycetes</taxon>
        <taxon>Agaricomycetidae</taxon>
        <taxon>Agaricales</taxon>
        <taxon>Agaricineae</taxon>
        <taxon>Hydnangiaceae</taxon>
        <taxon>Laccaria</taxon>
    </lineage>
</organism>
<evidence type="ECO:0000256" key="13">
    <source>
        <dbReference type="SAM" id="MobiDB-lite"/>
    </source>
</evidence>
<dbReference type="PANTHER" id="PTHR24305:SF166">
    <property type="entry name" value="CYTOCHROME P450 12A4, MITOCHONDRIAL-RELATED"/>
    <property type="match status" value="1"/>
</dbReference>
<dbReference type="EMBL" id="DS547113">
    <property type="protein sequence ID" value="EDR05404.1"/>
    <property type="molecule type" value="Genomic_DNA"/>
</dbReference>
<keyword evidence="15" id="KW-1185">Reference proteome</keyword>
<name>B0DIU7_LACBS</name>
<evidence type="ECO:0000313" key="15">
    <source>
        <dbReference type="Proteomes" id="UP000001194"/>
    </source>
</evidence>
<dbReference type="AlphaFoldDB" id="B0DIU7"/>
<dbReference type="InterPro" id="IPR036396">
    <property type="entry name" value="Cyt_P450_sf"/>
</dbReference>
<keyword evidence="10" id="KW-0408">Iron</keyword>
<comment type="subcellular location">
    <subcellularLocation>
        <location evidence="2">Membrane</location>
    </subcellularLocation>
</comment>
<dbReference type="PANTHER" id="PTHR24305">
    <property type="entry name" value="CYTOCHROME P450"/>
    <property type="match status" value="1"/>
</dbReference>
<dbReference type="RefSeq" id="XP_001883962.1">
    <property type="nucleotide sequence ID" value="XM_001883927.1"/>
</dbReference>
<evidence type="ECO:0000256" key="9">
    <source>
        <dbReference type="ARBA" id="ARBA00023002"/>
    </source>
</evidence>
<comment type="cofactor">
    <cofactor evidence="1">
        <name>heme</name>
        <dbReference type="ChEBI" id="CHEBI:30413"/>
    </cofactor>
</comment>
<dbReference type="GO" id="GO:0016020">
    <property type="term" value="C:membrane"/>
    <property type="evidence" value="ECO:0007669"/>
    <property type="project" value="UniProtKB-SubCell"/>
</dbReference>
<evidence type="ECO:0000256" key="6">
    <source>
        <dbReference type="ARBA" id="ARBA00022692"/>
    </source>
</evidence>
<dbReference type="InParanoid" id="B0DIU7"/>
<evidence type="ECO:0000256" key="12">
    <source>
        <dbReference type="ARBA" id="ARBA00023136"/>
    </source>
</evidence>
<keyword evidence="11" id="KW-0503">Monooxygenase</keyword>
<dbReference type="GO" id="GO:0020037">
    <property type="term" value="F:heme binding"/>
    <property type="evidence" value="ECO:0007669"/>
    <property type="project" value="InterPro"/>
</dbReference>
<keyword evidence="8" id="KW-1133">Transmembrane helix</keyword>
<protein>
    <submittedName>
        <fullName evidence="14">Predicted protein</fullName>
    </submittedName>
</protein>
<dbReference type="Proteomes" id="UP000001194">
    <property type="component" value="Unassembled WGS sequence"/>
</dbReference>
<dbReference type="SUPFAM" id="SSF48264">
    <property type="entry name" value="Cytochrome P450"/>
    <property type="match status" value="1"/>
</dbReference>
<evidence type="ECO:0000256" key="8">
    <source>
        <dbReference type="ARBA" id="ARBA00022989"/>
    </source>
</evidence>
<dbReference type="GO" id="GO:0005506">
    <property type="term" value="F:iron ion binding"/>
    <property type="evidence" value="ECO:0007669"/>
    <property type="project" value="InterPro"/>
</dbReference>
<keyword evidence="7" id="KW-0479">Metal-binding</keyword>
<evidence type="ECO:0000256" key="7">
    <source>
        <dbReference type="ARBA" id="ARBA00022723"/>
    </source>
</evidence>
<proteinExistence type="inferred from homology"/>
<reference evidence="14 15" key="1">
    <citation type="journal article" date="2008" name="Nature">
        <title>The genome of Laccaria bicolor provides insights into mycorrhizal symbiosis.</title>
        <authorList>
            <person name="Martin F."/>
            <person name="Aerts A."/>
            <person name="Ahren D."/>
            <person name="Brun A."/>
            <person name="Danchin E.G.J."/>
            <person name="Duchaussoy F."/>
            <person name="Gibon J."/>
            <person name="Kohler A."/>
            <person name="Lindquist E."/>
            <person name="Pereda V."/>
            <person name="Salamov A."/>
            <person name="Shapiro H.J."/>
            <person name="Wuyts J."/>
            <person name="Blaudez D."/>
            <person name="Buee M."/>
            <person name="Brokstein P."/>
            <person name="Canbaeck B."/>
            <person name="Cohen D."/>
            <person name="Courty P.E."/>
            <person name="Coutinho P.M."/>
            <person name="Delaruelle C."/>
            <person name="Detter J.C."/>
            <person name="Deveau A."/>
            <person name="DiFazio S."/>
            <person name="Duplessis S."/>
            <person name="Fraissinet-Tachet L."/>
            <person name="Lucic E."/>
            <person name="Frey-Klett P."/>
            <person name="Fourrey C."/>
            <person name="Feussner I."/>
            <person name="Gay G."/>
            <person name="Grimwood J."/>
            <person name="Hoegger P.J."/>
            <person name="Jain P."/>
            <person name="Kilaru S."/>
            <person name="Labbe J."/>
            <person name="Lin Y.C."/>
            <person name="Legue V."/>
            <person name="Le Tacon F."/>
            <person name="Marmeisse R."/>
            <person name="Melayah D."/>
            <person name="Montanini B."/>
            <person name="Muratet M."/>
            <person name="Nehls U."/>
            <person name="Niculita-Hirzel H."/>
            <person name="Oudot-Le Secq M.P."/>
            <person name="Peter M."/>
            <person name="Quesneville H."/>
            <person name="Rajashekar B."/>
            <person name="Reich M."/>
            <person name="Rouhier N."/>
            <person name="Schmutz J."/>
            <person name="Yin T."/>
            <person name="Chalot M."/>
            <person name="Henrissat B."/>
            <person name="Kuees U."/>
            <person name="Lucas S."/>
            <person name="Van de Peer Y."/>
            <person name="Podila G.K."/>
            <person name="Polle A."/>
            <person name="Pukkila P.J."/>
            <person name="Richardson P.M."/>
            <person name="Rouze P."/>
            <person name="Sanders I.R."/>
            <person name="Stajich J.E."/>
            <person name="Tunlid A."/>
            <person name="Tuskan G."/>
            <person name="Grigoriev I.V."/>
        </authorList>
    </citation>
    <scope>NUCLEOTIDE SEQUENCE [LARGE SCALE GENOMIC DNA]</scope>
    <source>
        <strain evidence="15">S238N-H82 / ATCC MYA-4686</strain>
    </source>
</reference>
<comment type="pathway">
    <text evidence="3">Secondary metabolite biosynthesis; terpenoid biosynthesis.</text>
</comment>